<dbReference type="Gene3D" id="3.90.25.10">
    <property type="entry name" value="UDP-galactose 4-epimerase, domain 1"/>
    <property type="match status" value="1"/>
</dbReference>
<dbReference type="InterPro" id="IPR008030">
    <property type="entry name" value="NmrA-like"/>
</dbReference>
<proteinExistence type="predicted"/>
<dbReference type="PANTHER" id="PTHR47706:SF10">
    <property type="entry name" value="NMRA-LIKE DOMAIN-CONTAINING PROTEIN"/>
    <property type="match status" value="1"/>
</dbReference>
<dbReference type="Gene3D" id="3.40.50.720">
    <property type="entry name" value="NAD(P)-binding Rossmann-like Domain"/>
    <property type="match status" value="1"/>
</dbReference>
<gene>
    <name evidence="4" type="ORF">CB0940_10244</name>
    <name evidence="5" type="ORF">RHO25_011612</name>
</gene>
<name>A0A2G5HVV7_CERBT</name>
<organism evidence="4 6">
    <name type="scientific">Cercospora beticola</name>
    <name type="common">Sugarbeet leaf spot fungus</name>
    <dbReference type="NCBI Taxonomy" id="122368"/>
    <lineage>
        <taxon>Eukaryota</taxon>
        <taxon>Fungi</taxon>
        <taxon>Dikarya</taxon>
        <taxon>Ascomycota</taxon>
        <taxon>Pezizomycotina</taxon>
        <taxon>Dothideomycetes</taxon>
        <taxon>Dothideomycetidae</taxon>
        <taxon>Mycosphaerellales</taxon>
        <taxon>Mycosphaerellaceae</taxon>
        <taxon>Cercospora</taxon>
    </lineage>
</organism>
<dbReference type="SUPFAM" id="SSF51735">
    <property type="entry name" value="NAD(P)-binding Rossmann-fold domains"/>
    <property type="match status" value="1"/>
</dbReference>
<dbReference type="InterPro" id="IPR036291">
    <property type="entry name" value="NAD(P)-bd_dom_sf"/>
</dbReference>
<dbReference type="OrthoDB" id="9984533at2759"/>
<keyword evidence="1" id="KW-0521">NADP</keyword>
<reference evidence="5 7" key="2">
    <citation type="submission" date="2023-09" db="EMBL/GenBank/DDBJ databases">
        <title>Complete-Gapless Cercospora beticola genome.</title>
        <authorList>
            <person name="Wyatt N.A."/>
            <person name="Spanner R.E."/>
            <person name="Bolton M.D."/>
        </authorList>
    </citation>
    <scope>NUCLEOTIDE SEQUENCE [LARGE SCALE GENOMIC DNA]</scope>
    <source>
        <strain evidence="5">Cb09-40</strain>
    </source>
</reference>
<dbReference type="Proteomes" id="UP000230605">
    <property type="component" value="Chromosome 8"/>
</dbReference>
<dbReference type="Proteomes" id="UP001302367">
    <property type="component" value="Chromosome 8"/>
</dbReference>
<evidence type="ECO:0000313" key="7">
    <source>
        <dbReference type="Proteomes" id="UP001302367"/>
    </source>
</evidence>
<protein>
    <recommendedName>
        <fullName evidence="3">NmrA-like domain-containing protein</fullName>
    </recommendedName>
</protein>
<keyword evidence="7" id="KW-1185">Reference proteome</keyword>
<evidence type="ECO:0000256" key="2">
    <source>
        <dbReference type="ARBA" id="ARBA00023002"/>
    </source>
</evidence>
<accession>A0A2G5HVV7</accession>
<evidence type="ECO:0000313" key="4">
    <source>
        <dbReference type="EMBL" id="PIA96413.1"/>
    </source>
</evidence>
<evidence type="ECO:0000313" key="6">
    <source>
        <dbReference type="Proteomes" id="UP000230605"/>
    </source>
</evidence>
<dbReference type="EMBL" id="CP134191">
    <property type="protein sequence ID" value="WPB06952.1"/>
    <property type="molecule type" value="Genomic_DNA"/>
</dbReference>
<dbReference type="Pfam" id="PF05368">
    <property type="entry name" value="NmrA"/>
    <property type="match status" value="1"/>
</dbReference>
<dbReference type="AlphaFoldDB" id="A0A2G5HVV7"/>
<dbReference type="PANTHER" id="PTHR47706">
    <property type="entry name" value="NMRA-LIKE FAMILY PROTEIN"/>
    <property type="match status" value="1"/>
</dbReference>
<feature type="domain" description="NmrA-like" evidence="3">
    <location>
        <begin position="64"/>
        <end position="145"/>
    </location>
</feature>
<evidence type="ECO:0000259" key="3">
    <source>
        <dbReference type="Pfam" id="PF05368"/>
    </source>
</evidence>
<evidence type="ECO:0000256" key="1">
    <source>
        <dbReference type="ARBA" id="ARBA00022857"/>
    </source>
</evidence>
<keyword evidence="2" id="KW-0560">Oxidoreductase</keyword>
<reference evidence="4 6" key="1">
    <citation type="submission" date="2015-10" db="EMBL/GenBank/DDBJ databases">
        <title>The cercosporin biosynthetic gene cluster was horizontally transferred to several fungal lineages and shown to be expanded in Cercospora beticola based on microsynteny with recipient genomes.</title>
        <authorList>
            <person name="De Jonge R."/>
            <person name="Ebert M.K."/>
            <person name="Suttle J.C."/>
            <person name="Jurick Ii W.M."/>
            <person name="Secor G.A."/>
            <person name="Thomma B.P."/>
            <person name="Van De Peer Y."/>
            <person name="Bolton M.D."/>
        </authorList>
    </citation>
    <scope>NUCLEOTIDE SEQUENCE [LARGE SCALE GENOMIC DNA]</scope>
    <source>
        <strain evidence="4 6">09-40</strain>
    </source>
</reference>
<evidence type="ECO:0000313" key="5">
    <source>
        <dbReference type="EMBL" id="WPB06952.1"/>
    </source>
</evidence>
<dbReference type="InterPro" id="IPR051609">
    <property type="entry name" value="NmrA/Isoflavone_reductase-like"/>
</dbReference>
<dbReference type="EMBL" id="LKMD01000103">
    <property type="protein sequence ID" value="PIA96413.1"/>
    <property type="molecule type" value="Genomic_DNA"/>
</dbReference>
<sequence>MGSTPNANIDSIRKVLVLGENRLSASILSGLSQASSTHYELHLAVHQKSSSSPNSRTSVHTTDFSTESLKAIFNELKPDVVFSTSHGGSFDTQRTIIDAAITAGVSRFVPAEFGQDSQNTALHDRLPPLKGRWKCIQYLKELSDKGTIEWVAPATGIQLDAAIMSGNIGFDLKWQSVTVHGTGEEEFAASSTQWNGKVAAAILKNWSSVKNQYLYVPGMITSVHTCLEALQNVTRQEWERGNNEVEDMVREAERRIERGFPDAGMFLLEKSVLCDEGLNAVGPFRERDGKGVLGLEGERVEDIVGKVVHEFQHHGKVDCGCG</sequence>
<dbReference type="GO" id="GO:0016491">
    <property type="term" value="F:oxidoreductase activity"/>
    <property type="evidence" value="ECO:0007669"/>
    <property type="project" value="UniProtKB-KW"/>
</dbReference>